<evidence type="ECO:0000313" key="4">
    <source>
        <dbReference type="Proteomes" id="UP000198940"/>
    </source>
</evidence>
<sequence>MLNFFRNSSKKASLQQLDHLYMQAISKLSVNEKIAYCQRLIESSKYHLEQSCSKKDVPYLKSLIQAAGDEIHKLRSRKDR</sequence>
<dbReference type="EMBL" id="FRAT01000004">
    <property type="protein sequence ID" value="SHK76222.1"/>
    <property type="molecule type" value="Genomic_DNA"/>
</dbReference>
<gene>
    <name evidence="1" type="ORF">SAMN04487891_107117</name>
    <name evidence="2" type="ORF">SAMN05216293_1889</name>
</gene>
<evidence type="ECO:0008006" key="5">
    <source>
        <dbReference type="Google" id="ProtNLM"/>
    </source>
</evidence>
<evidence type="ECO:0000313" key="3">
    <source>
        <dbReference type="Proteomes" id="UP000184031"/>
    </source>
</evidence>
<name>A0A1M6V3Z7_9FLAO</name>
<evidence type="ECO:0000313" key="2">
    <source>
        <dbReference type="EMBL" id="SHK76222.1"/>
    </source>
</evidence>
<accession>A0A1M6V3Z7</accession>
<reference evidence="2 3" key="1">
    <citation type="submission" date="2016-11" db="EMBL/GenBank/DDBJ databases">
        <authorList>
            <person name="Varghese N."/>
            <person name="Submissions S."/>
        </authorList>
    </citation>
    <scope>NUCLEOTIDE SEQUENCE [LARGE SCALE GENOMIC DNA]</scope>
    <source>
        <strain evidence="2 3">CGMCC 1.12174</strain>
        <strain evidence="1 4">DSM 26351</strain>
    </source>
</reference>
<dbReference type="AlphaFoldDB" id="A0A1M6V3Z7"/>
<dbReference type="STRING" id="1055723.SAMN05216293_1889"/>
<keyword evidence="4" id="KW-1185">Reference proteome</keyword>
<organism evidence="2 3">
    <name type="scientific">Flagellimonas taeanensis</name>
    <dbReference type="NCBI Taxonomy" id="1005926"/>
    <lineage>
        <taxon>Bacteria</taxon>
        <taxon>Pseudomonadati</taxon>
        <taxon>Bacteroidota</taxon>
        <taxon>Flavobacteriia</taxon>
        <taxon>Flavobacteriales</taxon>
        <taxon>Flavobacteriaceae</taxon>
        <taxon>Flagellimonas</taxon>
    </lineage>
</organism>
<evidence type="ECO:0000313" key="1">
    <source>
        <dbReference type="EMBL" id="SFC20776.1"/>
    </source>
</evidence>
<proteinExistence type="predicted"/>
<comment type="caution">
    <text evidence="2">The sequence shown here is derived from an EMBL/GenBank/DDBJ whole genome shotgun (WGS) entry which is preliminary data.</text>
</comment>
<protein>
    <recommendedName>
        <fullName evidence="5">Lacal_2735 family protein</fullName>
    </recommendedName>
</protein>
<dbReference type="Proteomes" id="UP000198940">
    <property type="component" value="Unassembled WGS sequence"/>
</dbReference>
<dbReference type="EMBL" id="FOKU01000007">
    <property type="protein sequence ID" value="SFC20776.1"/>
    <property type="molecule type" value="Genomic_DNA"/>
</dbReference>
<dbReference type="Proteomes" id="UP000184031">
    <property type="component" value="Unassembled WGS sequence"/>
</dbReference>